<proteinExistence type="predicted"/>
<accession>A0A3B0XGZ6</accession>
<keyword evidence="1" id="KW-0808">Transferase</keyword>
<gene>
    <name evidence="1" type="ORF">MNBD_GAMMA11-227</name>
</gene>
<sequence length="405" mass="46298">MEKIIFINRYFYPDQSATSQILSDLVFNIVQDIDADIHVITSRNTYQNNRRLDSDEIVNNIKIHRVWSSRFGRKNLLGRLIDYLSFYITTFYMLMRITSKDDVVVAKTDPPVISYVALLVCKFKRAHLINWLQDLFPEVAGKLGLIKENGILFKIIKALKDKTLVNARANVVIGVKMRERLKGMGVLEEKIRVISNWNINKNINYIKKESNLLIGEWGLEGKFVIGYSGNYGRAHEYDVIHDLINEYRLKDEFVFLFIGGGKYYDDLKYYVENENIKNVLFKPYQPLQVLDMSLSVPDLHLVSLRPGLEGLIVPSKFFGLASIGANLLFIGDCGGELGSLIKKYKCGCCYDGGDGVSLAAQIMDIKNNPGELIQYGENLKSLYLEKYQPVNAYDAWVEVLQENKV</sequence>
<dbReference type="Gene3D" id="3.40.50.2000">
    <property type="entry name" value="Glycogen Phosphorylase B"/>
    <property type="match status" value="2"/>
</dbReference>
<dbReference type="AlphaFoldDB" id="A0A3B0XGZ6"/>
<dbReference type="SUPFAM" id="SSF53756">
    <property type="entry name" value="UDP-Glycosyltransferase/glycogen phosphorylase"/>
    <property type="match status" value="1"/>
</dbReference>
<dbReference type="CDD" id="cd03794">
    <property type="entry name" value="GT4_WbuB-like"/>
    <property type="match status" value="1"/>
</dbReference>
<reference evidence="1" key="1">
    <citation type="submission" date="2018-06" db="EMBL/GenBank/DDBJ databases">
        <authorList>
            <person name="Zhirakovskaya E."/>
        </authorList>
    </citation>
    <scope>NUCLEOTIDE SEQUENCE</scope>
</reference>
<name>A0A3B0XGZ6_9ZZZZ</name>
<evidence type="ECO:0000313" key="1">
    <source>
        <dbReference type="EMBL" id="VAW62692.1"/>
    </source>
</evidence>
<dbReference type="GO" id="GO:0016740">
    <property type="term" value="F:transferase activity"/>
    <property type="evidence" value="ECO:0007669"/>
    <property type="project" value="UniProtKB-KW"/>
</dbReference>
<protein>
    <submittedName>
        <fullName evidence="1">Glycosyltransferase</fullName>
    </submittedName>
</protein>
<dbReference type="EMBL" id="UOFG01000179">
    <property type="protein sequence ID" value="VAW62692.1"/>
    <property type="molecule type" value="Genomic_DNA"/>
</dbReference>
<organism evidence="1">
    <name type="scientific">hydrothermal vent metagenome</name>
    <dbReference type="NCBI Taxonomy" id="652676"/>
    <lineage>
        <taxon>unclassified sequences</taxon>
        <taxon>metagenomes</taxon>
        <taxon>ecological metagenomes</taxon>
    </lineage>
</organism>